<evidence type="ECO:0000313" key="2">
    <source>
        <dbReference type="EMBL" id="ORY29623.1"/>
    </source>
</evidence>
<keyword evidence="3" id="KW-1185">Reference proteome</keyword>
<evidence type="ECO:0000313" key="3">
    <source>
        <dbReference type="Proteomes" id="UP000193986"/>
    </source>
</evidence>
<proteinExistence type="predicted"/>
<name>A0A1Y2B464_9TREE</name>
<gene>
    <name evidence="2" type="ORF">BCR39DRAFT_531232</name>
</gene>
<organism evidence="2 3">
    <name type="scientific">Naematelia encephala</name>
    <dbReference type="NCBI Taxonomy" id="71784"/>
    <lineage>
        <taxon>Eukaryota</taxon>
        <taxon>Fungi</taxon>
        <taxon>Dikarya</taxon>
        <taxon>Basidiomycota</taxon>
        <taxon>Agaricomycotina</taxon>
        <taxon>Tremellomycetes</taxon>
        <taxon>Tremellales</taxon>
        <taxon>Naemateliaceae</taxon>
        <taxon>Naematelia</taxon>
    </lineage>
</organism>
<comment type="caution">
    <text evidence="2">The sequence shown here is derived from an EMBL/GenBank/DDBJ whole genome shotgun (WGS) entry which is preliminary data.</text>
</comment>
<dbReference type="EMBL" id="MCFC01000024">
    <property type="protein sequence ID" value="ORY29623.1"/>
    <property type="molecule type" value="Genomic_DNA"/>
</dbReference>
<dbReference type="InParanoid" id="A0A1Y2B464"/>
<dbReference type="AlphaFoldDB" id="A0A1Y2B464"/>
<evidence type="ECO:0000256" key="1">
    <source>
        <dbReference type="SAM" id="MobiDB-lite"/>
    </source>
</evidence>
<feature type="region of interest" description="Disordered" evidence="1">
    <location>
        <begin position="177"/>
        <end position="278"/>
    </location>
</feature>
<dbReference type="Proteomes" id="UP000193986">
    <property type="component" value="Unassembled WGS sequence"/>
</dbReference>
<feature type="compositionally biased region" description="Low complexity" evidence="1">
    <location>
        <begin position="257"/>
        <end position="271"/>
    </location>
</feature>
<reference evidence="2 3" key="1">
    <citation type="submission" date="2016-07" db="EMBL/GenBank/DDBJ databases">
        <title>Pervasive Adenine N6-methylation of Active Genes in Fungi.</title>
        <authorList>
            <consortium name="DOE Joint Genome Institute"/>
            <person name="Mondo S.J."/>
            <person name="Dannebaum R.O."/>
            <person name="Kuo R.C."/>
            <person name="Labutti K."/>
            <person name="Haridas S."/>
            <person name="Kuo A."/>
            <person name="Salamov A."/>
            <person name="Ahrendt S.R."/>
            <person name="Lipzen A."/>
            <person name="Sullivan W."/>
            <person name="Andreopoulos W.B."/>
            <person name="Clum A."/>
            <person name="Lindquist E."/>
            <person name="Daum C."/>
            <person name="Ramamoorthy G.K."/>
            <person name="Gryganskyi A."/>
            <person name="Culley D."/>
            <person name="Magnuson J.K."/>
            <person name="James T.Y."/>
            <person name="O'Malley M.A."/>
            <person name="Stajich J.E."/>
            <person name="Spatafora J.W."/>
            <person name="Visel A."/>
            <person name="Grigoriev I.V."/>
        </authorList>
    </citation>
    <scope>NUCLEOTIDE SEQUENCE [LARGE SCALE GENOMIC DNA]</scope>
    <source>
        <strain evidence="2 3">68-887.2</strain>
    </source>
</reference>
<protein>
    <submittedName>
        <fullName evidence="2">Uncharacterized protein</fullName>
    </submittedName>
</protein>
<sequence>MSDKSLVERPENTVHGNRRSIDGTFRHFAVDAGIREARLGSFIDAGRRRGISERVIIRQPEARPPALSFTPSVLLPIELWRAVEITTVADTDESYRKTDEDQEMIIGFIYPVTRETQRDGRLQGEYEMFPLPHSRTTNTSNAPLHRTLPDSTRAQNEQQQVESRWITKDSAPISVVSTPQRIHSIKRKPVPLSYPISSPTYQPSLKRKPTRRRPGDIPRNLNLTLSTPSKPNSPALTVVEPTSPTTLNRRDTDPALAIISPRSSYSRASVSENHHQPS</sequence>
<feature type="compositionally biased region" description="Polar residues" evidence="1">
    <location>
        <begin position="221"/>
        <end position="247"/>
    </location>
</feature>
<accession>A0A1Y2B464</accession>